<feature type="domain" description="MULE transposase" evidence="1">
    <location>
        <begin position="46"/>
        <end position="139"/>
    </location>
</feature>
<dbReference type="PANTHER" id="PTHR31973">
    <property type="entry name" value="POLYPROTEIN, PUTATIVE-RELATED"/>
    <property type="match status" value="1"/>
</dbReference>
<sequence length="148" mass="17226">MIVNFGNTCKINAARFGATIQPRFNYFYFLFDEIKKGFTTSCRPFIGVDGCHLKTKYEGTLLIVVGGDPNDQYYPLDFGVCETESKESCRWFLTLLLEDVGQHKIWIFISDQQKGLIPVFEEMFERVDHRLCLRHLYANFKNKFGGRT</sequence>
<evidence type="ECO:0000259" key="1">
    <source>
        <dbReference type="Pfam" id="PF10551"/>
    </source>
</evidence>
<name>A0A9D4XC36_PEA</name>
<protein>
    <recommendedName>
        <fullName evidence="1">MULE transposase domain-containing protein</fullName>
    </recommendedName>
</protein>
<dbReference type="Gramene" id="Psat04G0231200-T1">
    <property type="protein sequence ID" value="KAI5417648.1"/>
    <property type="gene ID" value="KIW84_042312"/>
</dbReference>
<comment type="caution">
    <text evidence="2">The sequence shown here is derived from an EMBL/GenBank/DDBJ whole genome shotgun (WGS) entry which is preliminary data.</text>
</comment>
<dbReference type="InterPro" id="IPR018289">
    <property type="entry name" value="MULE_transposase_dom"/>
</dbReference>
<organism evidence="2 3">
    <name type="scientific">Pisum sativum</name>
    <name type="common">Garden pea</name>
    <name type="synonym">Lathyrus oleraceus</name>
    <dbReference type="NCBI Taxonomy" id="3888"/>
    <lineage>
        <taxon>Eukaryota</taxon>
        <taxon>Viridiplantae</taxon>
        <taxon>Streptophyta</taxon>
        <taxon>Embryophyta</taxon>
        <taxon>Tracheophyta</taxon>
        <taxon>Spermatophyta</taxon>
        <taxon>Magnoliopsida</taxon>
        <taxon>eudicotyledons</taxon>
        <taxon>Gunneridae</taxon>
        <taxon>Pentapetalae</taxon>
        <taxon>rosids</taxon>
        <taxon>fabids</taxon>
        <taxon>Fabales</taxon>
        <taxon>Fabaceae</taxon>
        <taxon>Papilionoideae</taxon>
        <taxon>50 kb inversion clade</taxon>
        <taxon>NPAAA clade</taxon>
        <taxon>Hologalegina</taxon>
        <taxon>IRL clade</taxon>
        <taxon>Fabeae</taxon>
        <taxon>Lathyrus</taxon>
    </lineage>
</organism>
<accession>A0A9D4XC36</accession>
<dbReference type="EMBL" id="JAMSHJ010000004">
    <property type="protein sequence ID" value="KAI5417648.1"/>
    <property type="molecule type" value="Genomic_DNA"/>
</dbReference>
<dbReference type="AlphaFoldDB" id="A0A9D4XC36"/>
<dbReference type="Proteomes" id="UP001058974">
    <property type="component" value="Chromosome 4"/>
</dbReference>
<dbReference type="Pfam" id="PF10551">
    <property type="entry name" value="MULE"/>
    <property type="match status" value="1"/>
</dbReference>
<reference evidence="2 3" key="1">
    <citation type="journal article" date="2022" name="Nat. Genet.">
        <title>Improved pea reference genome and pan-genome highlight genomic features and evolutionary characteristics.</title>
        <authorList>
            <person name="Yang T."/>
            <person name="Liu R."/>
            <person name="Luo Y."/>
            <person name="Hu S."/>
            <person name="Wang D."/>
            <person name="Wang C."/>
            <person name="Pandey M.K."/>
            <person name="Ge S."/>
            <person name="Xu Q."/>
            <person name="Li N."/>
            <person name="Li G."/>
            <person name="Huang Y."/>
            <person name="Saxena R.K."/>
            <person name="Ji Y."/>
            <person name="Li M."/>
            <person name="Yan X."/>
            <person name="He Y."/>
            <person name="Liu Y."/>
            <person name="Wang X."/>
            <person name="Xiang C."/>
            <person name="Varshney R.K."/>
            <person name="Ding H."/>
            <person name="Gao S."/>
            <person name="Zong X."/>
        </authorList>
    </citation>
    <scope>NUCLEOTIDE SEQUENCE [LARGE SCALE GENOMIC DNA]</scope>
    <source>
        <strain evidence="2 3">cv. Zhongwan 6</strain>
    </source>
</reference>
<evidence type="ECO:0000313" key="3">
    <source>
        <dbReference type="Proteomes" id="UP001058974"/>
    </source>
</evidence>
<gene>
    <name evidence="2" type="ORF">KIW84_042312</name>
</gene>
<evidence type="ECO:0000313" key="2">
    <source>
        <dbReference type="EMBL" id="KAI5417648.1"/>
    </source>
</evidence>
<proteinExistence type="predicted"/>
<keyword evidence="3" id="KW-1185">Reference proteome</keyword>
<dbReference type="PANTHER" id="PTHR31973:SF195">
    <property type="entry name" value="MUDR FAMILY TRANSPOSASE"/>
    <property type="match status" value="1"/>
</dbReference>